<comment type="caution">
    <text evidence="4">The sequence shown here is derived from an EMBL/GenBank/DDBJ whole genome shotgun (WGS) entry which is preliminary data.</text>
</comment>
<feature type="region of interest" description="Disordered" evidence="2">
    <location>
        <begin position="466"/>
        <end position="633"/>
    </location>
</feature>
<keyword evidence="1" id="KW-0547">Nucleotide-binding</keyword>
<dbReference type="InterPro" id="IPR023610">
    <property type="entry name" value="PInositol-4/5-P-5/4-kinase"/>
</dbReference>
<feature type="compositionally biased region" description="Acidic residues" evidence="2">
    <location>
        <begin position="584"/>
        <end position="601"/>
    </location>
</feature>
<evidence type="ECO:0000256" key="1">
    <source>
        <dbReference type="PROSITE-ProRule" id="PRU00781"/>
    </source>
</evidence>
<feature type="compositionally biased region" description="Basic and acidic residues" evidence="2">
    <location>
        <begin position="546"/>
        <end position="558"/>
    </location>
</feature>
<dbReference type="InterPro" id="IPR027483">
    <property type="entry name" value="PInositol-4-P-4/5-kinase_C_sf"/>
</dbReference>
<dbReference type="SMART" id="SM00330">
    <property type="entry name" value="PIPKc"/>
    <property type="match status" value="1"/>
</dbReference>
<dbReference type="Gene3D" id="3.30.800.10">
    <property type="entry name" value="Phosphatidylinositol Phosphate Kinase II Beta"/>
    <property type="match status" value="1"/>
</dbReference>
<dbReference type="Gene3D" id="3.30.810.10">
    <property type="entry name" value="2-Layer Sandwich"/>
    <property type="match status" value="2"/>
</dbReference>
<evidence type="ECO:0000313" key="5">
    <source>
        <dbReference type="Proteomes" id="UP000355283"/>
    </source>
</evidence>
<dbReference type="PROSITE" id="PS51455">
    <property type="entry name" value="PIPK"/>
    <property type="match status" value="1"/>
</dbReference>
<feature type="region of interest" description="Disordered" evidence="2">
    <location>
        <begin position="15"/>
        <end position="135"/>
    </location>
</feature>
<name>A0A4D9DCS9_9STRA</name>
<gene>
    <name evidence="4" type="ORF">NSK_000568</name>
</gene>
<keyword evidence="1" id="KW-0067">ATP-binding</keyword>
<sequence length="721" mass="79756">MESGGISKLVHLVNGAGGSSVLRKPEGRVSDSSSPDTEAEEESNHSSFETSATLSVTPAELPVLAAAIPRHQDGPGVSDREPVELTQSGEGGGSMQEEEAGTALEDFPSSSVSSGGRATALSSSSVLQPPEDGTPAAKALAANAAIPRVPRGSVLMSSNSSRPGGVRGTRLRTFGRQLTAHQAATAARRRKKRRNFQGNVIKGEHEQYTLTIGMMLGIRVAVGRPQQMDDLTLMDFMQVDKYLFPPKGCNKPPHRTPPHHLSHDFKFKDYAPKIFHRIRQLFGVDSASYMLSVSGNYNYLEFMSNSKSGQFFFYSHDGRFMIKTQTSEENKFLRKILPHYYQYVSLNPNTLLTRFYGMHRVKMRHLKRKVHFVIMHSVFDTKEKIYRIYDLKGSTVGRSSGPDKARKEGVVYKDLDLVDDHTKFQLGTKRRLFMEQLERDASFLASLNIMDYSLLIGIYDKTRRDESLERTQSVTKSATGRGGADTAVEGLEDDTLTPLGVSSHPYVEGAEPLHHHPVQPHPHPPLPKHASLPPSTLPAHALSLRSRRENSHGSEGARSHSFGGTGHGYLEGEGPVDEHFHSDDDSDFDSEASLESDEDDIPLPPSILPAGFSGHSNSEHSHASDRPGKGLPTEASILTSATSERRLTHRRDHGVQSRLADGTKGNEVYFVGVIDILQQYNALKRAETFFKSFKYDSRQISAVDPKWYARRFVEFTSNHVQ</sequence>
<keyword evidence="1" id="KW-0808">Transferase</keyword>
<dbReference type="AlphaFoldDB" id="A0A4D9DCS9"/>
<organism evidence="4 5">
    <name type="scientific">Nannochloropsis salina CCMP1776</name>
    <dbReference type="NCBI Taxonomy" id="1027361"/>
    <lineage>
        <taxon>Eukaryota</taxon>
        <taxon>Sar</taxon>
        <taxon>Stramenopiles</taxon>
        <taxon>Ochrophyta</taxon>
        <taxon>Eustigmatophyceae</taxon>
        <taxon>Eustigmatales</taxon>
        <taxon>Monodopsidaceae</taxon>
        <taxon>Microchloropsis</taxon>
        <taxon>Microchloropsis salina</taxon>
    </lineage>
</organism>
<dbReference type="OrthoDB" id="2129491at2759"/>
<dbReference type="GO" id="GO:0005886">
    <property type="term" value="C:plasma membrane"/>
    <property type="evidence" value="ECO:0007669"/>
    <property type="project" value="TreeGrafter"/>
</dbReference>
<dbReference type="PANTHER" id="PTHR23086">
    <property type="entry name" value="PHOSPHATIDYLINOSITOL-4-PHOSPHATE 5-KINASE"/>
    <property type="match status" value="1"/>
</dbReference>
<evidence type="ECO:0000259" key="3">
    <source>
        <dbReference type="PROSITE" id="PS51455"/>
    </source>
</evidence>
<dbReference type="Pfam" id="PF01504">
    <property type="entry name" value="PIP5K"/>
    <property type="match status" value="1"/>
</dbReference>
<reference evidence="4 5" key="1">
    <citation type="submission" date="2019-01" db="EMBL/GenBank/DDBJ databases">
        <title>Nuclear Genome Assembly of the Microalgal Biofuel strain Nannochloropsis salina CCMP1776.</title>
        <authorList>
            <person name="Hovde B."/>
        </authorList>
    </citation>
    <scope>NUCLEOTIDE SEQUENCE [LARGE SCALE GENOMIC DNA]</scope>
    <source>
        <strain evidence="4 5">CCMP1776</strain>
    </source>
</reference>
<keyword evidence="5" id="KW-1185">Reference proteome</keyword>
<dbReference type="Proteomes" id="UP000355283">
    <property type="component" value="Unassembled WGS sequence"/>
</dbReference>
<dbReference type="EMBL" id="SDOX01000002">
    <property type="protein sequence ID" value="TFJ88217.1"/>
    <property type="molecule type" value="Genomic_DNA"/>
</dbReference>
<dbReference type="GO" id="GO:0046854">
    <property type="term" value="P:phosphatidylinositol phosphate biosynthetic process"/>
    <property type="evidence" value="ECO:0007669"/>
    <property type="project" value="TreeGrafter"/>
</dbReference>
<protein>
    <recommendedName>
        <fullName evidence="3">PIPK domain-containing protein</fullName>
    </recommendedName>
</protein>
<dbReference type="SUPFAM" id="SSF56104">
    <property type="entry name" value="SAICAR synthase-like"/>
    <property type="match status" value="1"/>
</dbReference>
<dbReference type="InterPro" id="IPR002498">
    <property type="entry name" value="PInositol-4-P-4/5-kinase_core"/>
</dbReference>
<dbReference type="GO" id="GO:0005524">
    <property type="term" value="F:ATP binding"/>
    <property type="evidence" value="ECO:0007669"/>
    <property type="project" value="UniProtKB-UniRule"/>
</dbReference>
<dbReference type="InterPro" id="IPR027484">
    <property type="entry name" value="PInositol-4-P-5-kinase_N"/>
</dbReference>
<feature type="compositionally biased region" description="Polar residues" evidence="2">
    <location>
        <begin position="45"/>
        <end position="56"/>
    </location>
</feature>
<dbReference type="CDD" id="cd00139">
    <property type="entry name" value="PIPKc"/>
    <property type="match status" value="1"/>
</dbReference>
<feature type="compositionally biased region" description="Basic and acidic residues" evidence="2">
    <location>
        <begin position="617"/>
        <end position="628"/>
    </location>
</feature>
<feature type="compositionally biased region" description="Polar residues" evidence="2">
    <location>
        <begin position="108"/>
        <end position="127"/>
    </location>
</feature>
<feature type="domain" description="PIPK" evidence="3">
    <location>
        <begin position="200"/>
        <end position="720"/>
    </location>
</feature>
<proteinExistence type="predicted"/>
<dbReference type="PANTHER" id="PTHR23086:SF8">
    <property type="entry name" value="PHOSPHATIDYLINOSITOL 5-PHOSPHATE 4-KINASE, ISOFORM A"/>
    <property type="match status" value="1"/>
</dbReference>
<feature type="compositionally biased region" description="Basic and acidic residues" evidence="2">
    <location>
        <begin position="70"/>
        <end position="83"/>
    </location>
</feature>
<dbReference type="GO" id="GO:0016308">
    <property type="term" value="F:1-phosphatidylinositol-4-phosphate 5-kinase activity"/>
    <property type="evidence" value="ECO:0007669"/>
    <property type="project" value="TreeGrafter"/>
</dbReference>
<accession>A0A4D9DCS9</accession>
<evidence type="ECO:0000256" key="2">
    <source>
        <dbReference type="SAM" id="MobiDB-lite"/>
    </source>
</evidence>
<evidence type="ECO:0000313" key="4">
    <source>
        <dbReference type="EMBL" id="TFJ88217.1"/>
    </source>
</evidence>
<keyword evidence="1" id="KW-0418">Kinase</keyword>